<dbReference type="InterPro" id="IPR041118">
    <property type="entry name" value="Rx_N"/>
</dbReference>
<feature type="domain" description="Disease resistance R13L4/SHOC-2-like LRR" evidence="11">
    <location>
        <begin position="1188"/>
        <end position="1522"/>
    </location>
</feature>
<dbReference type="InterPro" id="IPR044974">
    <property type="entry name" value="Disease_R_plants"/>
</dbReference>
<evidence type="ECO:0000256" key="3">
    <source>
        <dbReference type="ARBA" id="ARBA00022737"/>
    </source>
</evidence>
<accession>A0A4V6DDE9</accession>
<keyword evidence="3" id="KW-0677">Repeat</keyword>
<dbReference type="Gene3D" id="3.40.50.300">
    <property type="entry name" value="P-loop containing nucleotide triphosphate hydrolases"/>
    <property type="match status" value="3"/>
</dbReference>
<evidence type="ECO:0000256" key="4">
    <source>
        <dbReference type="ARBA" id="ARBA00022741"/>
    </source>
</evidence>
<dbReference type="Gramene" id="TKW28946">
    <property type="protein sequence ID" value="TKW28946"/>
    <property type="gene ID" value="SEVIR_3G362600v2"/>
</dbReference>
<dbReference type="Pfam" id="PF18052">
    <property type="entry name" value="Rx_N"/>
    <property type="match status" value="1"/>
</dbReference>
<dbReference type="OMA" id="SSMVEWH"/>
<dbReference type="GO" id="GO:0098542">
    <property type="term" value="P:defense response to other organism"/>
    <property type="evidence" value="ECO:0007669"/>
    <property type="project" value="TreeGrafter"/>
</dbReference>
<evidence type="ECO:0000259" key="9">
    <source>
        <dbReference type="Pfam" id="PF18052"/>
    </source>
</evidence>
<dbReference type="InterPro" id="IPR038005">
    <property type="entry name" value="RX-like_CC"/>
</dbReference>
<evidence type="ECO:0000256" key="2">
    <source>
        <dbReference type="ARBA" id="ARBA00022614"/>
    </source>
</evidence>
<dbReference type="GO" id="GO:0043531">
    <property type="term" value="F:ADP binding"/>
    <property type="evidence" value="ECO:0007669"/>
    <property type="project" value="InterPro"/>
</dbReference>
<keyword evidence="4" id="KW-0547">Nucleotide-binding</keyword>
<evidence type="ECO:0000259" key="10">
    <source>
        <dbReference type="Pfam" id="PF23559"/>
    </source>
</evidence>
<dbReference type="SUPFAM" id="SSF52047">
    <property type="entry name" value="RNI-like"/>
    <property type="match status" value="1"/>
</dbReference>
<dbReference type="PRINTS" id="PR00364">
    <property type="entry name" value="DISEASERSIST"/>
</dbReference>
<dbReference type="CDD" id="cd14798">
    <property type="entry name" value="RX-CC_like"/>
    <property type="match status" value="1"/>
</dbReference>
<organism evidence="12 13">
    <name type="scientific">Setaria viridis</name>
    <name type="common">Green bristlegrass</name>
    <name type="synonym">Setaria italica subsp. viridis</name>
    <dbReference type="NCBI Taxonomy" id="4556"/>
    <lineage>
        <taxon>Eukaryota</taxon>
        <taxon>Viridiplantae</taxon>
        <taxon>Streptophyta</taxon>
        <taxon>Embryophyta</taxon>
        <taxon>Tracheophyta</taxon>
        <taxon>Spermatophyta</taxon>
        <taxon>Magnoliopsida</taxon>
        <taxon>Liliopsida</taxon>
        <taxon>Poales</taxon>
        <taxon>Poaceae</taxon>
        <taxon>PACMAD clade</taxon>
        <taxon>Panicoideae</taxon>
        <taxon>Panicodae</taxon>
        <taxon>Paniceae</taxon>
        <taxon>Cenchrinae</taxon>
        <taxon>Setaria</taxon>
    </lineage>
</organism>
<feature type="domain" description="Disease resistance protein winged helix" evidence="10">
    <location>
        <begin position="1059"/>
        <end position="1113"/>
    </location>
</feature>
<reference evidence="12" key="1">
    <citation type="submission" date="2019-03" db="EMBL/GenBank/DDBJ databases">
        <title>WGS assembly of Setaria viridis.</title>
        <authorList>
            <person name="Huang P."/>
            <person name="Jenkins J."/>
            <person name="Grimwood J."/>
            <person name="Barry K."/>
            <person name="Healey A."/>
            <person name="Mamidi S."/>
            <person name="Sreedasyam A."/>
            <person name="Shu S."/>
            <person name="Feldman M."/>
            <person name="Wu J."/>
            <person name="Yu Y."/>
            <person name="Chen C."/>
            <person name="Johnson J."/>
            <person name="Rokhsar D."/>
            <person name="Baxter I."/>
            <person name="Schmutz J."/>
            <person name="Brutnell T."/>
            <person name="Kellogg E."/>
        </authorList>
    </citation>
    <scope>NUCLEOTIDE SEQUENCE [LARGE SCALE GENOMIC DNA]</scope>
</reference>
<dbReference type="Proteomes" id="UP000298652">
    <property type="component" value="Chromosome 3"/>
</dbReference>
<dbReference type="InterPro" id="IPR055414">
    <property type="entry name" value="LRR_R13L4/SHOC2-like"/>
</dbReference>
<evidence type="ECO:0000256" key="6">
    <source>
        <dbReference type="ARBA" id="ARBA00023054"/>
    </source>
</evidence>
<feature type="region of interest" description="Disordered" evidence="7">
    <location>
        <begin position="575"/>
        <end position="611"/>
    </location>
</feature>
<keyword evidence="5" id="KW-0611">Plant defense</keyword>
<dbReference type="InterPro" id="IPR058922">
    <property type="entry name" value="WHD_DRP"/>
</dbReference>
<feature type="domain" description="NB-ARC" evidence="8">
    <location>
        <begin position="819"/>
        <end position="964"/>
    </location>
</feature>
<feature type="domain" description="NB-ARC" evidence="8">
    <location>
        <begin position="188"/>
        <end position="355"/>
    </location>
</feature>
<evidence type="ECO:0000313" key="12">
    <source>
        <dbReference type="EMBL" id="TKW28946.1"/>
    </source>
</evidence>
<evidence type="ECO:0000256" key="1">
    <source>
        <dbReference type="ARBA" id="ARBA00008894"/>
    </source>
</evidence>
<evidence type="ECO:0000256" key="7">
    <source>
        <dbReference type="SAM" id="MobiDB-lite"/>
    </source>
</evidence>
<evidence type="ECO:0000256" key="5">
    <source>
        <dbReference type="ARBA" id="ARBA00022821"/>
    </source>
</evidence>
<dbReference type="InterPro" id="IPR032675">
    <property type="entry name" value="LRR_dom_sf"/>
</dbReference>
<dbReference type="SUPFAM" id="SSF52540">
    <property type="entry name" value="P-loop containing nucleoside triphosphate hydrolases"/>
    <property type="match status" value="3"/>
</dbReference>
<keyword evidence="6" id="KW-0175">Coiled coil</keyword>
<comment type="similarity">
    <text evidence="1">Belongs to the disease resistance NB-LRR family.</text>
</comment>
<name>A0A4V6DDE9_SETVI</name>
<dbReference type="Pfam" id="PF23598">
    <property type="entry name" value="LRR_14"/>
    <property type="match status" value="1"/>
</dbReference>
<gene>
    <name evidence="12" type="ORF">SEVIR_3G362600v2</name>
</gene>
<feature type="domain" description="NB-ARC" evidence="8">
    <location>
        <begin position="401"/>
        <end position="528"/>
    </location>
</feature>
<evidence type="ECO:0000313" key="13">
    <source>
        <dbReference type="Proteomes" id="UP000298652"/>
    </source>
</evidence>
<dbReference type="Pfam" id="PF00931">
    <property type="entry name" value="NB-ARC"/>
    <property type="match status" value="3"/>
</dbReference>
<keyword evidence="13" id="KW-1185">Reference proteome</keyword>
<evidence type="ECO:0000259" key="8">
    <source>
        <dbReference type="Pfam" id="PF00931"/>
    </source>
</evidence>
<dbReference type="Gene3D" id="3.80.10.10">
    <property type="entry name" value="Ribonuclease Inhibitor"/>
    <property type="match status" value="1"/>
</dbReference>
<dbReference type="Gene3D" id="1.20.5.4130">
    <property type="match status" value="1"/>
</dbReference>
<keyword evidence="2" id="KW-0433">Leucine-rich repeat</keyword>
<protein>
    <recommendedName>
        <fullName evidence="14">NB-ARC domain-containing protein</fullName>
    </recommendedName>
</protein>
<feature type="domain" description="Disease resistance N-terminal" evidence="9">
    <location>
        <begin position="12"/>
        <end position="93"/>
    </location>
</feature>
<dbReference type="PANTHER" id="PTHR23155">
    <property type="entry name" value="DISEASE RESISTANCE PROTEIN RP"/>
    <property type="match status" value="1"/>
</dbReference>
<evidence type="ECO:0000259" key="11">
    <source>
        <dbReference type="Pfam" id="PF23598"/>
    </source>
</evidence>
<sequence length="1539" mass="176171">MAELAFGLSKTVVEALALKVKDAIYLEGKQWRTVERELEFIVGEFEIMQSFFKVADEERAKSNLVITWVTQLRNLSYDLEDCIEFVLHLDTKKNTWWLRLLPSCARGVVLPVDEAVDQVKQLKARVLDMSERNMRYRVINESGSKPDARMQEPSAASATEFDILFKARNAVKEQSGFWDLTGLINGKDADLQVISLCGTGGDLGMSSIIKKAYDNPKICKRFKLRAWVKLMHPFNPHDFIQGLENEFFINSCGTQGAAEGVDFLKKMKANEDSDLLDKFHTKVREHKYLIVLEDLSSMVEWHNVRTYLPDMNNGSRIVVSTRQLEIASLCIGQHYQVLELRQFSADHSVFVFLKEDFRLEDMNERNAREVRNWLDTFLHVGCNSEADKLDSDITLTRNNVKPPMVSSFCGFAGAKNSNIVKIAYRRHVLKETFDKYAWVNVSCPFNLKDFSWHLLSSLNPESLRNEDPVEECWKLLHKYHCLVVIVGLQSKECWDMIKANLTSGTYRSCIFVITEKESVATHCAASEDAMYNIKDFPIEKGIKSDDMSNGGGPSLKMEELRDWANKFLQVGCHSEEDNPLQKKNSEEDNPLQKKNSEEDNPLQKKKSEEDKLDSKITLTRYCSKHHIISSLSEFGATESDLVRTVYNRHMLMKTFDKYAWVNVSSPFNQDDFVETLLSDLNSEPLQRPIFVSIPECQYLLREYHCFVVICDLQSFKKYSQVLEFIKGSLLTSGPYKSCILTITGEESAVTHNTGAEDAMSSIEGRTVKTEGFQCDDHANGRGDPSIWETACHWEYNFVLVGRDLELRKLDHQITGTRHSKTSHVVCVLGLPGVGKSALVRTVFYRVVLRKTFDKYVWVNVSHPLSITDFCRRVLVHMHSESFKVEEPIEECRKLLHNFHCLVVVDGLRSKEDWDLINGISVHSSSCIVVITREESVANHCTPSDAVCNIEGLEHDAALDLFQTELEKAGVHQQRDMTKLKHILYKCGGLPEVIVALARHMADLREDTWEWEWMRLNDNFMHLLQTKSELGSIGSLNTWMHYKIRGCPQSVKKCMFYLSIFPQNSIIRRRRLVRRWIAEGFSEPTASKSLEDYMEELFHKLAALGMVQRPPQTNTMAGAKIMSFFHVSGFFREYVISRPREEKVFFPVEVTVLDEGHCLTTERVGQHIAIGENWERDRIVFDGMNFERLRSLTVFGEWTPFFISEKMRVLRVLDLENASGSVTNKDLEVMVALLPRLKFLSLRGCKEITHLPSSLGTLRQLQTLDIRHTSVVILPASIVRLKRLNYIRAGTMHSAGYNGGVDLPRIGQMTALHTLGVVNVRHPSIHDDLRRLTQLHKLGVSDISPKNSRRLLSAISGHYHLESLSLVLAKDNHVVRWDGINYPKNLRSLKLYGHVQMLPPQIKELRNLEKLSLEIISFTEEDIKVLGKLENLQILRLFVKMFDNGQLQFPIMGDDFPQLKVLEIDCNSNLHICFPQRTVRNLEVLKVCYHSGSPLQLSGLDHMISLKKVWLKGPSDGALLDSVRQQLDRNPKKPVFVPVE</sequence>
<dbReference type="InterPro" id="IPR027417">
    <property type="entry name" value="P-loop_NTPase"/>
</dbReference>
<dbReference type="InterPro" id="IPR002182">
    <property type="entry name" value="NB-ARC"/>
</dbReference>
<dbReference type="EMBL" id="CM016554">
    <property type="protein sequence ID" value="TKW28946.1"/>
    <property type="molecule type" value="Genomic_DNA"/>
</dbReference>
<dbReference type="Pfam" id="PF23559">
    <property type="entry name" value="WHD_DRP"/>
    <property type="match status" value="1"/>
</dbReference>
<dbReference type="PANTHER" id="PTHR23155:SF1135">
    <property type="entry name" value="OS08G0246300 PROTEIN"/>
    <property type="match status" value="1"/>
</dbReference>
<proteinExistence type="inferred from homology"/>
<evidence type="ECO:0008006" key="14">
    <source>
        <dbReference type="Google" id="ProtNLM"/>
    </source>
</evidence>